<evidence type="ECO:0000256" key="2">
    <source>
        <dbReference type="ARBA" id="ARBA00023125"/>
    </source>
</evidence>
<dbReference type="Gene3D" id="1.10.260.40">
    <property type="entry name" value="lambda repressor-like DNA-binding domains"/>
    <property type="match status" value="1"/>
</dbReference>
<name>A0A933L3G9_9HYPH</name>
<reference evidence="5" key="1">
    <citation type="submission" date="2020-07" db="EMBL/GenBank/DDBJ databases">
        <title>Huge and variable diversity of episymbiotic CPR bacteria and DPANN archaea in groundwater ecosystems.</title>
        <authorList>
            <person name="He C.Y."/>
            <person name="Keren R."/>
            <person name="Whittaker M."/>
            <person name="Farag I.F."/>
            <person name="Doudna J."/>
            <person name="Cate J.H.D."/>
            <person name="Banfield J.F."/>
        </authorList>
    </citation>
    <scope>NUCLEOTIDE SEQUENCE</scope>
    <source>
        <strain evidence="5">NC_groundwater_1586_Pr3_B-0.1um_66_15</strain>
    </source>
</reference>
<keyword evidence="1" id="KW-0805">Transcription regulation</keyword>
<dbReference type="Gene3D" id="3.40.50.2300">
    <property type="match status" value="2"/>
</dbReference>
<dbReference type="Pfam" id="PF00356">
    <property type="entry name" value="LacI"/>
    <property type="match status" value="1"/>
</dbReference>
<dbReference type="InterPro" id="IPR046335">
    <property type="entry name" value="LacI/GalR-like_sensor"/>
</dbReference>
<dbReference type="Pfam" id="PF13377">
    <property type="entry name" value="Peripla_BP_3"/>
    <property type="match status" value="1"/>
</dbReference>
<dbReference type="SMART" id="SM00354">
    <property type="entry name" value="HTH_LACI"/>
    <property type="match status" value="1"/>
</dbReference>
<dbReference type="EMBL" id="JACRAF010000030">
    <property type="protein sequence ID" value="MBI4922320.1"/>
    <property type="molecule type" value="Genomic_DNA"/>
</dbReference>
<proteinExistence type="predicted"/>
<gene>
    <name evidence="5" type="ORF">HY834_11265</name>
</gene>
<comment type="caution">
    <text evidence="5">The sequence shown here is derived from an EMBL/GenBank/DDBJ whole genome shotgun (WGS) entry which is preliminary data.</text>
</comment>
<accession>A0A933L3G9</accession>
<keyword evidence="3" id="KW-0804">Transcription</keyword>
<organism evidence="5 6">
    <name type="scientific">Devosia nanyangense</name>
    <dbReference type="NCBI Taxonomy" id="1228055"/>
    <lineage>
        <taxon>Bacteria</taxon>
        <taxon>Pseudomonadati</taxon>
        <taxon>Pseudomonadota</taxon>
        <taxon>Alphaproteobacteria</taxon>
        <taxon>Hyphomicrobiales</taxon>
        <taxon>Devosiaceae</taxon>
        <taxon>Devosia</taxon>
    </lineage>
</organism>
<keyword evidence="2 5" id="KW-0238">DNA-binding</keyword>
<evidence type="ECO:0000313" key="6">
    <source>
        <dbReference type="Proteomes" id="UP000782610"/>
    </source>
</evidence>
<dbReference type="SUPFAM" id="SSF47413">
    <property type="entry name" value="lambda repressor-like DNA-binding domains"/>
    <property type="match status" value="1"/>
</dbReference>
<dbReference type="CDD" id="cd01392">
    <property type="entry name" value="HTH_LacI"/>
    <property type="match status" value="1"/>
</dbReference>
<feature type="domain" description="HTH lacI-type" evidence="4">
    <location>
        <begin position="2"/>
        <end position="56"/>
    </location>
</feature>
<dbReference type="SUPFAM" id="SSF53822">
    <property type="entry name" value="Periplasmic binding protein-like I"/>
    <property type="match status" value="1"/>
</dbReference>
<dbReference type="PANTHER" id="PTHR30146">
    <property type="entry name" value="LACI-RELATED TRANSCRIPTIONAL REPRESSOR"/>
    <property type="match status" value="1"/>
</dbReference>
<evidence type="ECO:0000256" key="3">
    <source>
        <dbReference type="ARBA" id="ARBA00023163"/>
    </source>
</evidence>
<evidence type="ECO:0000259" key="4">
    <source>
        <dbReference type="PROSITE" id="PS50932"/>
    </source>
</evidence>
<dbReference type="GO" id="GO:0003700">
    <property type="term" value="F:DNA-binding transcription factor activity"/>
    <property type="evidence" value="ECO:0007669"/>
    <property type="project" value="TreeGrafter"/>
</dbReference>
<dbReference type="InterPro" id="IPR000843">
    <property type="entry name" value="HTH_LacI"/>
</dbReference>
<dbReference type="InterPro" id="IPR010982">
    <property type="entry name" value="Lambda_DNA-bd_dom_sf"/>
</dbReference>
<dbReference type="PANTHER" id="PTHR30146:SF153">
    <property type="entry name" value="LACTOSE OPERON REPRESSOR"/>
    <property type="match status" value="1"/>
</dbReference>
<dbReference type="InterPro" id="IPR028082">
    <property type="entry name" value="Peripla_BP_I"/>
</dbReference>
<dbReference type="AlphaFoldDB" id="A0A933L3G9"/>
<sequence length="350" mass="37570">MTTLRELAEHLGLSPATVSRALNGFPEVGEKTRLRVLEASERLHYKANSSAKRLATGKSGMVGMIFRATQNLLVDPHFVDFLAGLSVGLADRDIDLIIHTASHGELLSHYKRFVASGSVDGMIVSAPTLDDERITTLKERGFPFVVHGRTADRVPYAFYDIDNDGAFTAATALLADLGHKRIALMNGPSGLAFVAQREAAFRRVIAARGIPVPDRFVSHDEMSEDLGYRRAAQLLSGAEGSRPTAFLCSSTLMALGVIRAAAAQNLKVGSDISIIAHDDVLPHLRSEHFSPALTVTRSPIRDAGTALAEMMVARIGGVDPLKLQRIVSVDLIARGSTGQAPKSGGEAWSR</sequence>
<evidence type="ECO:0000256" key="1">
    <source>
        <dbReference type="ARBA" id="ARBA00023015"/>
    </source>
</evidence>
<dbReference type="Proteomes" id="UP000782610">
    <property type="component" value="Unassembled WGS sequence"/>
</dbReference>
<dbReference type="CDD" id="cd20010">
    <property type="entry name" value="PBP1_AglR-like"/>
    <property type="match status" value="1"/>
</dbReference>
<dbReference type="GO" id="GO:0000976">
    <property type="term" value="F:transcription cis-regulatory region binding"/>
    <property type="evidence" value="ECO:0007669"/>
    <property type="project" value="TreeGrafter"/>
</dbReference>
<dbReference type="PROSITE" id="PS50932">
    <property type="entry name" value="HTH_LACI_2"/>
    <property type="match status" value="1"/>
</dbReference>
<protein>
    <submittedName>
        <fullName evidence="5">LacI family DNA-binding transcriptional regulator</fullName>
    </submittedName>
</protein>
<evidence type="ECO:0000313" key="5">
    <source>
        <dbReference type="EMBL" id="MBI4922320.1"/>
    </source>
</evidence>